<dbReference type="PANTHER" id="PTHR43685:SF3">
    <property type="entry name" value="SLR2126 PROTEIN"/>
    <property type="match status" value="1"/>
</dbReference>
<dbReference type="PANTHER" id="PTHR43685">
    <property type="entry name" value="GLYCOSYLTRANSFERASE"/>
    <property type="match status" value="1"/>
</dbReference>
<evidence type="ECO:0000313" key="3">
    <source>
        <dbReference type="Proteomes" id="UP000199064"/>
    </source>
</evidence>
<organism evidence="2 3">
    <name type="scientific">Nitratireductor aquibiodomus</name>
    <dbReference type="NCBI Taxonomy" id="204799"/>
    <lineage>
        <taxon>Bacteria</taxon>
        <taxon>Pseudomonadati</taxon>
        <taxon>Pseudomonadota</taxon>
        <taxon>Alphaproteobacteria</taxon>
        <taxon>Hyphomicrobiales</taxon>
        <taxon>Phyllobacteriaceae</taxon>
        <taxon>Nitratireductor</taxon>
    </lineage>
</organism>
<dbReference type="Gene3D" id="3.90.550.10">
    <property type="entry name" value="Spore Coat Polysaccharide Biosynthesis Protein SpsA, Chain A"/>
    <property type="match status" value="1"/>
</dbReference>
<dbReference type="SUPFAM" id="SSF53448">
    <property type="entry name" value="Nucleotide-diphospho-sugar transferases"/>
    <property type="match status" value="1"/>
</dbReference>
<dbReference type="Pfam" id="PF00535">
    <property type="entry name" value="Glycos_transf_2"/>
    <property type="match status" value="1"/>
</dbReference>
<dbReference type="InterPro" id="IPR001173">
    <property type="entry name" value="Glyco_trans_2-like"/>
</dbReference>
<dbReference type="InterPro" id="IPR050834">
    <property type="entry name" value="Glycosyltransf_2"/>
</dbReference>
<sequence length="304" mass="33917">MQFERYPGRMGLRIAVGIATTGRRKILHAVVPHLLEQSRSVDRIVICAAEKDDVDADAMAALFQRTSVVFAERGLCRQRNRILESVEDADILLFLDDDFLVTPSYLEETVRIFQRYPDVVMSTGTVDADGILGPGIPLEDGLRIIRSQSDAEPAGGEHPVYSGYGCNMAVRMSTVRGYGLRFDENLPLYGWLEDVDFSRQLARHGRIVSSTRLHGVHLGTKTGRTSGLRLGYSQIANPVYLMGKKTMSPRHAAPQIMRNLAANAVKVFRPEPWVDRRGRLLGNMRAMADLVRGRLSPRNVTVLE</sequence>
<evidence type="ECO:0000313" key="2">
    <source>
        <dbReference type="EMBL" id="SEB86355.1"/>
    </source>
</evidence>
<dbReference type="CDD" id="cd00761">
    <property type="entry name" value="Glyco_tranf_GTA_type"/>
    <property type="match status" value="1"/>
</dbReference>
<evidence type="ECO:0000259" key="1">
    <source>
        <dbReference type="Pfam" id="PF00535"/>
    </source>
</evidence>
<dbReference type="Proteomes" id="UP000199064">
    <property type="component" value="Unassembled WGS sequence"/>
</dbReference>
<keyword evidence="3" id="KW-1185">Reference proteome</keyword>
<accession>A0A1H4MV23</accession>
<protein>
    <submittedName>
        <fullName evidence="2">Glycosyltransferase, GT2 family</fullName>
    </submittedName>
</protein>
<dbReference type="AlphaFoldDB" id="A0A1H4MV23"/>
<dbReference type="EMBL" id="FNSL01000001">
    <property type="protein sequence ID" value="SEB86355.1"/>
    <property type="molecule type" value="Genomic_DNA"/>
</dbReference>
<proteinExistence type="predicted"/>
<dbReference type="InterPro" id="IPR029044">
    <property type="entry name" value="Nucleotide-diphossugar_trans"/>
</dbReference>
<gene>
    <name evidence="2" type="ORF">SAMN05216452_3467</name>
</gene>
<keyword evidence="2" id="KW-0808">Transferase</keyword>
<reference evidence="3" key="1">
    <citation type="submission" date="2016-10" db="EMBL/GenBank/DDBJ databases">
        <authorList>
            <person name="Varghese N."/>
            <person name="Submissions S."/>
        </authorList>
    </citation>
    <scope>NUCLEOTIDE SEQUENCE [LARGE SCALE GENOMIC DNA]</scope>
    <source>
        <strain evidence="3">ES.061</strain>
    </source>
</reference>
<dbReference type="GO" id="GO:0016740">
    <property type="term" value="F:transferase activity"/>
    <property type="evidence" value="ECO:0007669"/>
    <property type="project" value="UniProtKB-KW"/>
</dbReference>
<name>A0A1H4MV23_9HYPH</name>
<feature type="domain" description="Glycosyltransferase 2-like" evidence="1">
    <location>
        <begin position="16"/>
        <end position="124"/>
    </location>
</feature>
<dbReference type="RefSeq" id="WP_090329613.1">
    <property type="nucleotide sequence ID" value="NZ_FNSL01000001.1"/>
</dbReference>